<name>A0A2T6ABZ0_9RHOB</name>
<dbReference type="InterPro" id="IPR059020">
    <property type="entry name" value="CapW_CTD"/>
</dbReference>
<evidence type="ECO:0000259" key="2">
    <source>
        <dbReference type="Pfam" id="PF26107"/>
    </source>
</evidence>
<evidence type="ECO:0000256" key="1">
    <source>
        <dbReference type="SAM" id="MobiDB-lite"/>
    </source>
</evidence>
<gene>
    <name evidence="3" type="ORF">C8N34_13024</name>
</gene>
<evidence type="ECO:0000313" key="3">
    <source>
        <dbReference type="EMBL" id="PTX41326.1"/>
    </source>
</evidence>
<sequence length="74" mass="8349">MPHPSLTESQQKVVAKDYGMKDGKAVLSVRCSMLFYVLKRLGLQRDAEQEDPRTQHIVLTNKGHVEEARKRAGA</sequence>
<protein>
    <recommendedName>
        <fullName evidence="2">DNA-binding transcriptional repressor CapW C-terminal dimerisation domain-containing protein</fullName>
    </recommendedName>
</protein>
<dbReference type="Proteomes" id="UP000244224">
    <property type="component" value="Unassembled WGS sequence"/>
</dbReference>
<dbReference type="AlphaFoldDB" id="A0A2T6ABZ0"/>
<organism evidence="3 4">
    <name type="scientific">Gemmobacter caeni</name>
    <dbReference type="NCBI Taxonomy" id="589035"/>
    <lineage>
        <taxon>Bacteria</taxon>
        <taxon>Pseudomonadati</taxon>
        <taxon>Pseudomonadota</taxon>
        <taxon>Alphaproteobacteria</taxon>
        <taxon>Rhodobacterales</taxon>
        <taxon>Paracoccaceae</taxon>
        <taxon>Gemmobacter</taxon>
    </lineage>
</organism>
<comment type="caution">
    <text evidence="3">The sequence shown here is derived from an EMBL/GenBank/DDBJ whole genome shotgun (WGS) entry which is preliminary data.</text>
</comment>
<proteinExistence type="predicted"/>
<accession>A0A2T6ABZ0</accession>
<dbReference type="Pfam" id="PF26107">
    <property type="entry name" value="BrxR_CTD"/>
    <property type="match status" value="1"/>
</dbReference>
<feature type="domain" description="DNA-binding transcriptional repressor CapW C-terminal dimerisation" evidence="2">
    <location>
        <begin position="1"/>
        <end position="62"/>
    </location>
</feature>
<reference evidence="3 4" key="1">
    <citation type="submission" date="2018-04" db="EMBL/GenBank/DDBJ databases">
        <title>Genomic Encyclopedia of Archaeal and Bacterial Type Strains, Phase II (KMG-II): from individual species to whole genera.</title>
        <authorList>
            <person name="Goeker M."/>
        </authorList>
    </citation>
    <scope>NUCLEOTIDE SEQUENCE [LARGE SCALE GENOMIC DNA]</scope>
    <source>
        <strain evidence="3 4">DSM 21823</strain>
    </source>
</reference>
<feature type="region of interest" description="Disordered" evidence="1">
    <location>
        <begin position="47"/>
        <end position="74"/>
    </location>
</feature>
<evidence type="ECO:0000313" key="4">
    <source>
        <dbReference type="Proteomes" id="UP000244224"/>
    </source>
</evidence>
<keyword evidence="4" id="KW-1185">Reference proteome</keyword>
<feature type="compositionally biased region" description="Basic and acidic residues" evidence="1">
    <location>
        <begin position="63"/>
        <end position="74"/>
    </location>
</feature>
<dbReference type="EMBL" id="QBKP01000030">
    <property type="protein sequence ID" value="PTX41326.1"/>
    <property type="molecule type" value="Genomic_DNA"/>
</dbReference>